<dbReference type="PANTHER" id="PTHR43142">
    <property type="entry name" value="CARBOXYLIC ESTER HYDROLASE"/>
    <property type="match status" value="1"/>
</dbReference>
<evidence type="ECO:0000256" key="1">
    <source>
        <dbReference type="ARBA" id="ARBA00005964"/>
    </source>
</evidence>
<dbReference type="GO" id="GO:0052689">
    <property type="term" value="F:carboxylic ester hydrolase activity"/>
    <property type="evidence" value="ECO:0007669"/>
    <property type="project" value="UniProtKB-KW"/>
</dbReference>
<dbReference type="InterPro" id="IPR029058">
    <property type="entry name" value="AB_hydrolase_fold"/>
</dbReference>
<keyword evidence="2" id="KW-0719">Serine esterase</keyword>
<evidence type="ECO:0000256" key="2">
    <source>
        <dbReference type="ARBA" id="ARBA00022487"/>
    </source>
</evidence>
<dbReference type="Pfam" id="PF00135">
    <property type="entry name" value="COesterase"/>
    <property type="match status" value="1"/>
</dbReference>
<dbReference type="PANTHER" id="PTHR43142:SF1">
    <property type="entry name" value="CARBOXYLIC ESTER HYDROLASE"/>
    <property type="match status" value="1"/>
</dbReference>
<protein>
    <recommendedName>
        <fullName evidence="6">Carboxylesterase type B domain-containing protein</fullName>
    </recommendedName>
</protein>
<name>A0A821PTS2_9NEOP</name>
<dbReference type="SUPFAM" id="SSF53474">
    <property type="entry name" value="alpha/beta-Hydrolases"/>
    <property type="match status" value="1"/>
</dbReference>
<keyword evidence="5" id="KW-0732">Signal</keyword>
<accession>A0A821PTS2</accession>
<gene>
    <name evidence="7" type="ORF">PMACD_LOCUS3950</name>
</gene>
<dbReference type="EMBL" id="CAJOBZ010000006">
    <property type="protein sequence ID" value="CAF4809404.1"/>
    <property type="molecule type" value="Genomic_DNA"/>
</dbReference>
<feature type="chain" id="PRO_5032647023" description="Carboxylesterase type B domain-containing protein" evidence="5">
    <location>
        <begin position="23"/>
        <end position="593"/>
    </location>
</feature>
<feature type="signal peptide" evidence="5">
    <location>
        <begin position="1"/>
        <end position="22"/>
    </location>
</feature>
<proteinExistence type="inferred from homology"/>
<dbReference type="Gene3D" id="3.40.50.1820">
    <property type="entry name" value="alpha/beta hydrolase"/>
    <property type="match status" value="1"/>
</dbReference>
<dbReference type="AlphaFoldDB" id="A0A821PTS2"/>
<feature type="domain" description="Carboxylesterase type B" evidence="6">
    <location>
        <begin position="29"/>
        <end position="567"/>
    </location>
</feature>
<evidence type="ECO:0000313" key="8">
    <source>
        <dbReference type="Proteomes" id="UP000663880"/>
    </source>
</evidence>
<keyword evidence="4" id="KW-0325">Glycoprotein</keyword>
<evidence type="ECO:0000259" key="6">
    <source>
        <dbReference type="Pfam" id="PF00135"/>
    </source>
</evidence>
<reference evidence="7" key="1">
    <citation type="submission" date="2021-02" db="EMBL/GenBank/DDBJ databases">
        <authorList>
            <person name="Steward A R."/>
        </authorList>
    </citation>
    <scope>NUCLEOTIDE SEQUENCE</scope>
</reference>
<organism evidence="7 8">
    <name type="scientific">Pieris macdunnoughi</name>
    <dbReference type="NCBI Taxonomy" id="345717"/>
    <lineage>
        <taxon>Eukaryota</taxon>
        <taxon>Metazoa</taxon>
        <taxon>Ecdysozoa</taxon>
        <taxon>Arthropoda</taxon>
        <taxon>Hexapoda</taxon>
        <taxon>Insecta</taxon>
        <taxon>Pterygota</taxon>
        <taxon>Neoptera</taxon>
        <taxon>Endopterygota</taxon>
        <taxon>Lepidoptera</taxon>
        <taxon>Glossata</taxon>
        <taxon>Ditrysia</taxon>
        <taxon>Papilionoidea</taxon>
        <taxon>Pieridae</taxon>
        <taxon>Pierinae</taxon>
        <taxon>Pieris</taxon>
    </lineage>
</organism>
<comment type="similarity">
    <text evidence="1">Belongs to the type-B carboxylesterase/lipase family.</text>
</comment>
<evidence type="ECO:0000256" key="3">
    <source>
        <dbReference type="ARBA" id="ARBA00022801"/>
    </source>
</evidence>
<dbReference type="PROSITE" id="PS00941">
    <property type="entry name" value="CARBOXYLESTERASE_B_2"/>
    <property type="match status" value="1"/>
</dbReference>
<evidence type="ECO:0000256" key="5">
    <source>
        <dbReference type="SAM" id="SignalP"/>
    </source>
</evidence>
<keyword evidence="8" id="KW-1185">Reference proteome</keyword>
<evidence type="ECO:0000313" key="7">
    <source>
        <dbReference type="EMBL" id="CAF4809404.1"/>
    </source>
</evidence>
<dbReference type="InterPro" id="IPR019819">
    <property type="entry name" value="Carboxylesterase_B_CS"/>
</dbReference>
<dbReference type="Proteomes" id="UP000663880">
    <property type="component" value="Unassembled WGS sequence"/>
</dbReference>
<dbReference type="OrthoDB" id="3200163at2759"/>
<evidence type="ECO:0000256" key="4">
    <source>
        <dbReference type="ARBA" id="ARBA00023180"/>
    </source>
</evidence>
<keyword evidence="3" id="KW-0378">Hydrolase</keyword>
<comment type="caution">
    <text evidence="7">The sequence shown here is derived from an EMBL/GenBank/DDBJ whole genome shotgun (WGS) entry which is preliminary data.</text>
</comment>
<dbReference type="InterPro" id="IPR002018">
    <property type="entry name" value="CarbesteraseB"/>
</dbReference>
<sequence>MKMHYFQKTWSLLFLFVTFAKCSVNEDVKLTIKQGTLSGLRKHTFLNDKIYYSFTGIPFAKPPLGALRLQPPQSHEGWEGILKAHEEKPTCFQLSFRMRNNEPHGFSGTEDCLFLNVYSPDIESSAPVVVFDYNDNFKTGFNGSQTYSPDFFIEEGVIVVNINHRLGIFGYLTTEDDVIPPNAGLRDFILGLAWIQDNIKAFGGDPKRVTVMGSRGGAVIANILLHSEKAKDLFSSVILQSGSAMESIYFDNSPREKAFKIGELLNITTDDSKILFEKLQLVDANTLLSLEGNVLDDRVMTDLQLSIDTFSPTIDKNTKDAVIATIPEKANIVNDVPVLVGFNSREGLDLASPYLMEPRMVKDIKNALFIFPIRVDFHFDRNSSIFHNALSEVLHYYLKDGYLHYTNILDYAVYMGDLFQNYALHTAAKKLSRDLKSEVYYYLFDYRGLFNENSEYISRFLRFSMEHWGATITDELCYLHLCTRIKKTYNQYKKLPSEQPEFKVLKKMVRMWTNFAKYGNPTPNENDDILKATKWLPMDKKGDSNYLHISKTLKMKNNPLGKRSEFWDEFLNKYRQMTKDGTAVHEEIRHIEL</sequence>